<evidence type="ECO:0000313" key="2">
    <source>
        <dbReference type="EMBL" id="XBS20680.1"/>
    </source>
</evidence>
<evidence type="ECO:0000313" key="3">
    <source>
        <dbReference type="Proteomes" id="UP001225378"/>
    </source>
</evidence>
<keyword evidence="2" id="KW-0282">Flagellum</keyword>
<dbReference type="InterPro" id="IPR005186">
    <property type="entry name" value="FlaG"/>
</dbReference>
<dbReference type="Gene3D" id="3.30.160.170">
    <property type="entry name" value="FlaG-like"/>
    <property type="match status" value="1"/>
</dbReference>
<name>A0AAU7NUJ1_9GAMM</name>
<dbReference type="PANTHER" id="PTHR37166:SF1">
    <property type="entry name" value="PROTEIN FLAG"/>
    <property type="match status" value="1"/>
</dbReference>
<dbReference type="InterPro" id="IPR035924">
    <property type="entry name" value="FlaG-like_sf"/>
</dbReference>
<organism evidence="2 3">
    <name type="scientific">Methylomarinum roseum</name>
    <dbReference type="NCBI Taxonomy" id="3067653"/>
    <lineage>
        <taxon>Bacteria</taxon>
        <taxon>Pseudomonadati</taxon>
        <taxon>Pseudomonadota</taxon>
        <taxon>Gammaproteobacteria</taxon>
        <taxon>Methylococcales</taxon>
        <taxon>Methylococcaceae</taxon>
        <taxon>Methylomarinum</taxon>
    </lineage>
</organism>
<sequence>MDIKSSDPYAGESVRGAPVVKTVGDREAGVESVKGESQTVTRNEIALKPMNSSPLQKKEVEQAVSDVNQFFQTERRSLAFSVNETTQDVVIEVKDAETDQIIRQIPPEFVIKLAEQLHELSNETNRFDGLLLKDKA</sequence>
<dbReference type="Proteomes" id="UP001225378">
    <property type="component" value="Chromosome"/>
</dbReference>
<dbReference type="SUPFAM" id="SSF160214">
    <property type="entry name" value="FlaG-like"/>
    <property type="match status" value="1"/>
</dbReference>
<evidence type="ECO:0000256" key="1">
    <source>
        <dbReference type="SAM" id="MobiDB-lite"/>
    </source>
</evidence>
<gene>
    <name evidence="2" type="ORF">Q9L42_000695</name>
</gene>
<feature type="region of interest" description="Disordered" evidence="1">
    <location>
        <begin position="1"/>
        <end position="37"/>
    </location>
</feature>
<dbReference type="KEGG" id="mech:Q9L42_000695"/>
<keyword evidence="2" id="KW-0969">Cilium</keyword>
<dbReference type="EMBL" id="CP157743">
    <property type="protein sequence ID" value="XBS20680.1"/>
    <property type="molecule type" value="Genomic_DNA"/>
</dbReference>
<protein>
    <submittedName>
        <fullName evidence="2">Flagellar protein FlaG</fullName>
    </submittedName>
</protein>
<keyword evidence="3" id="KW-1185">Reference proteome</keyword>
<dbReference type="PANTHER" id="PTHR37166">
    <property type="entry name" value="PROTEIN FLAG"/>
    <property type="match status" value="1"/>
</dbReference>
<reference evidence="2 3" key="1">
    <citation type="journal article" date="2024" name="Microbiology">
        <title>Methylomarinum rosea sp. nov., a novel halophilic methanotrophic bacterium from the hypersaline Lake Elton.</title>
        <authorList>
            <person name="Suleimanov R.Z."/>
            <person name="Oshkin I.Y."/>
            <person name="Danilova O.V."/>
            <person name="Suzina N.E."/>
            <person name="Dedysh S.N."/>
        </authorList>
    </citation>
    <scope>NUCLEOTIDE SEQUENCE [LARGE SCALE GENOMIC DNA]</scope>
    <source>
        <strain evidence="2 3">Ch1-1</strain>
    </source>
</reference>
<proteinExistence type="predicted"/>
<dbReference type="AlphaFoldDB" id="A0AAU7NUJ1"/>
<accession>A0AAU7NUJ1</accession>
<dbReference type="RefSeq" id="WP_349431727.1">
    <property type="nucleotide sequence ID" value="NZ_CP157743.1"/>
</dbReference>
<dbReference type="Pfam" id="PF03646">
    <property type="entry name" value="FlaG"/>
    <property type="match status" value="1"/>
</dbReference>
<keyword evidence="2" id="KW-0966">Cell projection</keyword>